<proteinExistence type="inferred from homology"/>
<dbReference type="InterPro" id="IPR018117">
    <property type="entry name" value="C5_DNA_meth_AS"/>
</dbReference>
<evidence type="ECO:0000313" key="10">
    <source>
        <dbReference type="Proteomes" id="UP000640583"/>
    </source>
</evidence>
<keyword evidence="2 6" id="KW-0808">Transferase</keyword>
<dbReference type="Gene3D" id="3.40.50.150">
    <property type="entry name" value="Vaccinia Virus protein VP39"/>
    <property type="match status" value="1"/>
</dbReference>
<evidence type="ECO:0000256" key="3">
    <source>
        <dbReference type="ARBA" id="ARBA00022691"/>
    </source>
</evidence>
<evidence type="ECO:0000256" key="7">
    <source>
        <dbReference type="RuleBase" id="RU000416"/>
    </source>
</evidence>
<dbReference type="Pfam" id="PF00145">
    <property type="entry name" value="DNA_methylase"/>
    <property type="match status" value="1"/>
</dbReference>
<dbReference type="PRINTS" id="PR00105">
    <property type="entry name" value="C5METTRFRASE"/>
</dbReference>
<dbReference type="PANTHER" id="PTHR10629:SF52">
    <property type="entry name" value="DNA (CYTOSINE-5)-METHYLTRANSFERASE 1"/>
    <property type="match status" value="1"/>
</dbReference>
<dbReference type="GO" id="GO:0003886">
    <property type="term" value="F:DNA (cytosine-5-)-methyltransferase activity"/>
    <property type="evidence" value="ECO:0007669"/>
    <property type="project" value="UniProtKB-EC"/>
</dbReference>
<evidence type="ECO:0000256" key="6">
    <source>
        <dbReference type="PROSITE-ProRule" id="PRU01016"/>
    </source>
</evidence>
<dbReference type="GO" id="GO:0044027">
    <property type="term" value="P:negative regulation of gene expression via chromosomal CpG island methylation"/>
    <property type="evidence" value="ECO:0007669"/>
    <property type="project" value="TreeGrafter"/>
</dbReference>
<gene>
    <name evidence="9" type="ORF">H1D41_16255</name>
</gene>
<comment type="similarity">
    <text evidence="6 7">Belongs to the class I-like SAM-binding methyltransferase superfamily. C5-methyltransferase family.</text>
</comment>
<evidence type="ECO:0000256" key="1">
    <source>
        <dbReference type="ARBA" id="ARBA00022603"/>
    </source>
</evidence>
<sequence length="384" mass="42656">MNTITNIKEAKGQTDRSQESFSAVSLFSGAGGMDVGFRKAGFRIEWANDFDKAAVETYRRSIGDHITLGDVNEYIDGLSKFKGVDCLFGGPPCQGFSVAGKMALDDPRSQLVKSYMRAVEVVQPRCFVMENVKALGTLTKFKQVRDELRSYADKLGYQTELLIFNSRNFGVPQSRDRVFFVGFRGGEKIDFDMRVKRYFRPEVSTLEAIRHLGPQGTEKNPKTCNAVVTIAERPVLRRSPYAGMMFNGLGRPLNPDVPCATLPASMGGNKTPIIDERQFFGNGQSWVEDYHAHLMDGGESYGMHDTPDFIRRLTLEEARILHSFPLDYDFAGGKSAIYRQIGNAVPCGLAEAVAMTAIDVLQVADLPEIDAEQMPLDFSRKVAV</sequence>
<protein>
    <recommendedName>
        <fullName evidence="8">Cytosine-specific methyltransferase</fullName>
        <ecNumber evidence="8">2.1.1.37</ecNumber>
    </recommendedName>
</protein>
<dbReference type="GO" id="GO:0009307">
    <property type="term" value="P:DNA restriction-modification system"/>
    <property type="evidence" value="ECO:0007669"/>
    <property type="project" value="UniProtKB-KW"/>
</dbReference>
<reference evidence="9" key="1">
    <citation type="submission" date="2020-10" db="EMBL/GenBank/DDBJ databases">
        <title>Paenihalocynthiibacter styelae gen. nov., sp. nov., isolated from stalked sea squirt Styela clava.</title>
        <authorList>
            <person name="Kim Y.-O."/>
            <person name="Yoon J.-H."/>
        </authorList>
    </citation>
    <scope>NUCLEOTIDE SEQUENCE</scope>
    <source>
        <strain evidence="9">MYP1-1</strain>
    </source>
</reference>
<comment type="caution">
    <text evidence="9">The sequence shown here is derived from an EMBL/GenBank/DDBJ whole genome shotgun (WGS) entry which is preliminary data.</text>
</comment>
<feature type="active site" evidence="6">
    <location>
        <position position="93"/>
    </location>
</feature>
<dbReference type="RefSeq" id="WP_228849912.1">
    <property type="nucleotide sequence ID" value="NZ_JADCKQ010000016.1"/>
</dbReference>
<dbReference type="Proteomes" id="UP000640583">
    <property type="component" value="Unassembled WGS sequence"/>
</dbReference>
<dbReference type="NCBIfam" id="TIGR00675">
    <property type="entry name" value="dcm"/>
    <property type="match status" value="1"/>
</dbReference>
<dbReference type="AlphaFoldDB" id="A0A8J7IYH0"/>
<evidence type="ECO:0000256" key="4">
    <source>
        <dbReference type="ARBA" id="ARBA00022747"/>
    </source>
</evidence>
<organism evidence="9 10">
    <name type="scientific">Halocynthiibacter styelae</name>
    <dbReference type="NCBI Taxonomy" id="2761955"/>
    <lineage>
        <taxon>Bacteria</taxon>
        <taxon>Pseudomonadati</taxon>
        <taxon>Pseudomonadota</taxon>
        <taxon>Alphaproteobacteria</taxon>
        <taxon>Rhodobacterales</taxon>
        <taxon>Paracoccaceae</taxon>
        <taxon>Halocynthiibacter</taxon>
    </lineage>
</organism>
<comment type="catalytic activity">
    <reaction evidence="5 8">
        <text>a 2'-deoxycytidine in DNA + S-adenosyl-L-methionine = a 5-methyl-2'-deoxycytidine in DNA + S-adenosyl-L-homocysteine + H(+)</text>
        <dbReference type="Rhea" id="RHEA:13681"/>
        <dbReference type="Rhea" id="RHEA-COMP:11369"/>
        <dbReference type="Rhea" id="RHEA-COMP:11370"/>
        <dbReference type="ChEBI" id="CHEBI:15378"/>
        <dbReference type="ChEBI" id="CHEBI:57856"/>
        <dbReference type="ChEBI" id="CHEBI:59789"/>
        <dbReference type="ChEBI" id="CHEBI:85452"/>
        <dbReference type="ChEBI" id="CHEBI:85454"/>
        <dbReference type="EC" id="2.1.1.37"/>
    </reaction>
</comment>
<keyword evidence="10" id="KW-1185">Reference proteome</keyword>
<keyword evidence="4" id="KW-0680">Restriction system</keyword>
<name>A0A8J7IYH0_9RHOB</name>
<dbReference type="PANTHER" id="PTHR10629">
    <property type="entry name" value="CYTOSINE-SPECIFIC METHYLTRANSFERASE"/>
    <property type="match status" value="1"/>
</dbReference>
<evidence type="ECO:0000256" key="5">
    <source>
        <dbReference type="ARBA" id="ARBA00047422"/>
    </source>
</evidence>
<dbReference type="GO" id="GO:0032259">
    <property type="term" value="P:methylation"/>
    <property type="evidence" value="ECO:0007669"/>
    <property type="project" value="UniProtKB-KW"/>
</dbReference>
<dbReference type="EMBL" id="JADCKQ010000016">
    <property type="protein sequence ID" value="MBI1495198.1"/>
    <property type="molecule type" value="Genomic_DNA"/>
</dbReference>
<dbReference type="InterPro" id="IPR050390">
    <property type="entry name" value="C5-Methyltransferase"/>
</dbReference>
<dbReference type="GO" id="GO:0003677">
    <property type="term" value="F:DNA binding"/>
    <property type="evidence" value="ECO:0007669"/>
    <property type="project" value="TreeGrafter"/>
</dbReference>
<dbReference type="InterPro" id="IPR001525">
    <property type="entry name" value="C5_MeTfrase"/>
</dbReference>
<dbReference type="PROSITE" id="PS51679">
    <property type="entry name" value="SAM_MT_C5"/>
    <property type="match status" value="1"/>
</dbReference>
<evidence type="ECO:0000313" key="9">
    <source>
        <dbReference type="EMBL" id="MBI1495198.1"/>
    </source>
</evidence>
<keyword evidence="3 6" id="KW-0949">S-adenosyl-L-methionine</keyword>
<dbReference type="EC" id="2.1.1.37" evidence="8"/>
<evidence type="ECO:0000256" key="2">
    <source>
        <dbReference type="ARBA" id="ARBA00022679"/>
    </source>
</evidence>
<dbReference type="InterPro" id="IPR029063">
    <property type="entry name" value="SAM-dependent_MTases_sf"/>
</dbReference>
<accession>A0A8J7IYH0</accession>
<dbReference type="PROSITE" id="PS00094">
    <property type="entry name" value="C5_MTASE_1"/>
    <property type="match status" value="1"/>
</dbReference>
<evidence type="ECO:0000256" key="8">
    <source>
        <dbReference type="RuleBase" id="RU000417"/>
    </source>
</evidence>
<dbReference type="SUPFAM" id="SSF53335">
    <property type="entry name" value="S-adenosyl-L-methionine-dependent methyltransferases"/>
    <property type="match status" value="1"/>
</dbReference>
<keyword evidence="1 6" id="KW-0489">Methyltransferase</keyword>
<dbReference type="Gene3D" id="3.90.120.10">
    <property type="entry name" value="DNA Methylase, subunit A, domain 2"/>
    <property type="match status" value="1"/>
</dbReference>